<evidence type="ECO:0000313" key="1">
    <source>
        <dbReference type="EMBL" id="QIK78144.1"/>
    </source>
</evidence>
<dbReference type="Proteomes" id="UP000503222">
    <property type="component" value="Chromosome"/>
</dbReference>
<protein>
    <submittedName>
        <fullName evidence="1">Uncharacterized protein</fullName>
    </submittedName>
</protein>
<gene>
    <name evidence="1" type="ORF">G7077_03675</name>
</gene>
<dbReference type="EMBL" id="CP049869">
    <property type="protein sequence ID" value="QIK78144.1"/>
    <property type="molecule type" value="Genomic_DNA"/>
</dbReference>
<proteinExistence type="predicted"/>
<sequence length="46" mass="5099">MPTSFLGLFLVSTALSLAATFTVLGLRKLVRTAYPPRRRPIELPRA</sequence>
<dbReference type="RefSeq" id="WP_166410537.1">
    <property type="nucleotide sequence ID" value="NZ_CP049869.1"/>
</dbReference>
<name>A0A6G7YN32_9SPHN</name>
<evidence type="ECO:0000313" key="2">
    <source>
        <dbReference type="Proteomes" id="UP000503222"/>
    </source>
</evidence>
<dbReference type="KEGG" id="spii:G7077_03675"/>
<dbReference type="AlphaFoldDB" id="A0A6G7YN32"/>
<organism evidence="1 2">
    <name type="scientific">Sphingomonas piscis</name>
    <dbReference type="NCBI Taxonomy" id="2714943"/>
    <lineage>
        <taxon>Bacteria</taxon>
        <taxon>Pseudomonadati</taxon>
        <taxon>Pseudomonadota</taxon>
        <taxon>Alphaproteobacteria</taxon>
        <taxon>Sphingomonadales</taxon>
        <taxon>Sphingomonadaceae</taxon>
        <taxon>Sphingomonas</taxon>
    </lineage>
</organism>
<reference evidence="1 2" key="1">
    <citation type="submission" date="2020-03" db="EMBL/GenBank/DDBJ databases">
        <title>Sphingomonas sp. nov., isolated from fish.</title>
        <authorList>
            <person name="Hyun D.-W."/>
            <person name="Bae J.-W."/>
        </authorList>
    </citation>
    <scope>NUCLEOTIDE SEQUENCE [LARGE SCALE GENOMIC DNA]</scope>
    <source>
        <strain evidence="1 2">HDW15B</strain>
    </source>
</reference>
<accession>A0A6G7YN32</accession>
<keyword evidence="2" id="KW-1185">Reference proteome</keyword>